<reference evidence="1 2" key="1">
    <citation type="submission" date="2019-04" db="EMBL/GenBank/DDBJ databases">
        <authorList>
            <consortium name="Pathogen Informatics"/>
        </authorList>
    </citation>
    <scope>NUCLEOTIDE SEQUENCE [LARGE SCALE GENOMIC DNA]</scope>
    <source>
        <strain evidence="1 2">NCTC9185</strain>
    </source>
</reference>
<evidence type="ECO:0000313" key="2">
    <source>
        <dbReference type="Proteomes" id="UP000339249"/>
    </source>
</evidence>
<dbReference type="EMBL" id="CABDVU010000001">
    <property type="protein sequence ID" value="VTN11152.1"/>
    <property type="molecule type" value="Genomic_DNA"/>
</dbReference>
<accession>A0A4U9D1W9</accession>
<dbReference type="AlphaFoldDB" id="A0A4U9D1W9"/>
<protein>
    <submittedName>
        <fullName evidence="1">Uncharacterized protein</fullName>
    </submittedName>
</protein>
<proteinExistence type="predicted"/>
<dbReference type="Proteomes" id="UP000339249">
    <property type="component" value="Unassembled WGS sequence"/>
</dbReference>
<sequence>MQLDHPILSSGGSFFQENLWQNVCRVMINN</sequence>
<name>A0A4U9D1W9_RAOTE</name>
<evidence type="ECO:0000313" key="1">
    <source>
        <dbReference type="EMBL" id="VTN11152.1"/>
    </source>
</evidence>
<organism evidence="1 2">
    <name type="scientific">Raoultella terrigena</name>
    <name type="common">Klebsiella terrigena</name>
    <dbReference type="NCBI Taxonomy" id="577"/>
    <lineage>
        <taxon>Bacteria</taxon>
        <taxon>Pseudomonadati</taxon>
        <taxon>Pseudomonadota</taxon>
        <taxon>Gammaproteobacteria</taxon>
        <taxon>Enterobacterales</taxon>
        <taxon>Enterobacteriaceae</taxon>
        <taxon>Klebsiella/Raoultella group</taxon>
        <taxon>Raoultella</taxon>
    </lineage>
</organism>
<gene>
    <name evidence="1" type="ORF">NCTC9185_03101</name>
</gene>